<dbReference type="PANTHER" id="PTHR15897:SF2">
    <property type="entry name" value="ANKYRIN REPEAT AND MYND DOMAIN-CONTAINING PROTEIN 1"/>
    <property type="match status" value="1"/>
</dbReference>
<dbReference type="Ensembl" id="ENSDLAT00005014267.2">
    <property type="protein sequence ID" value="ENSDLAP00005013069.2"/>
    <property type="gene ID" value="ENSDLAG00005006642.2"/>
</dbReference>
<evidence type="ECO:0000256" key="2">
    <source>
        <dbReference type="ARBA" id="ARBA00022737"/>
    </source>
</evidence>
<evidence type="ECO:0000256" key="5">
    <source>
        <dbReference type="PROSITE-ProRule" id="PRU00023"/>
    </source>
</evidence>
<evidence type="ECO:0000256" key="4">
    <source>
        <dbReference type="ARBA" id="ARBA00022833"/>
    </source>
</evidence>
<dbReference type="InterPro" id="IPR053064">
    <property type="entry name" value="Ankyrin-MYND_domain-protein"/>
</dbReference>
<keyword evidence="5" id="KW-0040">ANK repeat</keyword>
<dbReference type="SMART" id="SM00698">
    <property type="entry name" value="MORN"/>
    <property type="match status" value="4"/>
</dbReference>
<evidence type="ECO:0000313" key="10">
    <source>
        <dbReference type="Proteomes" id="UP000694389"/>
    </source>
</evidence>
<reference evidence="9" key="2">
    <citation type="submission" date="2025-09" db="UniProtKB">
        <authorList>
            <consortium name="Ensembl"/>
        </authorList>
    </citation>
    <scope>IDENTIFICATION</scope>
</reference>
<keyword evidence="1" id="KW-0479">Metal-binding</keyword>
<feature type="compositionally biased region" description="Basic and acidic residues" evidence="7">
    <location>
        <begin position="570"/>
        <end position="620"/>
    </location>
</feature>
<evidence type="ECO:0000313" key="9">
    <source>
        <dbReference type="Ensembl" id="ENSDLAP00005013069.2"/>
    </source>
</evidence>
<dbReference type="PROSITE" id="PS50865">
    <property type="entry name" value="ZF_MYND_2"/>
    <property type="match status" value="1"/>
</dbReference>
<dbReference type="InterPro" id="IPR002110">
    <property type="entry name" value="Ankyrin_rpt"/>
</dbReference>
<dbReference type="Pfam" id="PF01753">
    <property type="entry name" value="zf-MYND"/>
    <property type="match status" value="1"/>
</dbReference>
<evidence type="ECO:0000259" key="8">
    <source>
        <dbReference type="PROSITE" id="PS50865"/>
    </source>
</evidence>
<dbReference type="PANTHER" id="PTHR15897">
    <property type="entry name" value="ANKYRIN REPEAT AND MYND DOMAIN PROTEIN 1"/>
    <property type="match status" value="1"/>
</dbReference>
<feature type="region of interest" description="Disordered" evidence="7">
    <location>
        <begin position="561"/>
        <end position="658"/>
    </location>
</feature>
<feature type="repeat" description="ANK" evidence="5">
    <location>
        <begin position="942"/>
        <end position="971"/>
    </location>
</feature>
<dbReference type="Gene3D" id="2.20.110.10">
    <property type="entry name" value="Histone H3 K4-specific methyltransferase SET7/9 N-terminal domain"/>
    <property type="match status" value="1"/>
</dbReference>
<keyword evidence="3 6" id="KW-0863">Zinc-finger</keyword>
<dbReference type="InterPro" id="IPR002893">
    <property type="entry name" value="Znf_MYND"/>
</dbReference>
<sequence>MNTLRHKVFTFVLSSAHACDCRHGNRRLQGSQALNLTSEVFSFKVLIYRFTLNYLLLLLKWIQVNHFTKGYAPFKMLSTCKCVAVDPGRGGAEPGAGAQSDGHRGAQVGEERRRGLGVQEWPDGSRYEGEFVNGFKHGKGKYTWSNGECYEGSFYKDYRHGDGLYFWPTGHRFIGKFYLNRKEGYGQQLFPDGATFQGLYHADQKFGPGVVSYLDGRKDVGLWLGERLLKLCASVEEGFSLKKFPEYAAYMDPPATTDPLTQLPTIGLQTEARTDSKADTDRELLSDENFILPIGIESYSTDGEHLPLPPGRRRELDQHFYGELWEPDTHLHRGYERDPLSTLPLQARMQAHIHKHRLQAENVGWDVAAVLSLNRESFGPKGPLEVSSELLIQHASRGELQAVSQILQTGLVHPDVADSKGHTALIAATVNCHNDVIQLLLDMGADIDKTNCEGMSALAVCHVLYYPFQSLHTTFTEPPAKTQVLRSPSANENSPQISQVDFTTDTPRFNNRPQTANTTLSSQTNQSHLLDQTAEELNEHISHHSIEVSNDSELIAERWPDLNEPETPADTEHLQEAEGKEREGDGEERDCKETEREGQVGVREERSRREEREIESRCDETCENGESEVKGKEKKEEDVLGEKREMESSKENMEVRKEVEEDVEKRVRNLHEEDVKERDERGSEGVPGVERSIQVLDGHIALGSVQWKECRAKAPGRVQQVKDKKLTQKPTFDSACSVSSYKIQVTEEAMHRSAEALSRTGIPQRSDTQETVRKMAAMKTEHRIRLSTLKLLLERGADPNISRVPMPVLFLAIMAADTEAVRRLLLCGARTDIPLPPERKGLYPLHVAAALPGPSGPRITELLLHAVTDPDAQACDQDEIYEPDKIFMKAQESLSTSKIPHLKEGGQTALHVACQRDSDYRNASKVVALLLSHRASTDLLWSGHSPLSLAIAAGNDLAVEELLNGGANPNIPLGRRVGSALCALANINYHLGGNRAKLLDMLAKAGADILMPVTVGDVEGTAVDYAHHSFNQDSRIANTPFHALNMRERETFKARRQLLSMMGDLLRQTVAQREQEGSTERFVHKGSENLSPIKEIHRKPVFKFCYHCGRSVSVKLTACSRCHKVFYCSRICKLKAWDERHKDECIRASASADGIQKSVVFKSQRAPRPLTAMLKSKTVPRPLSVKLKSKRAPEPLSMAQKVLESQVNLKENYSCN</sequence>
<organism evidence="9 10">
    <name type="scientific">Dicentrarchus labrax</name>
    <name type="common">European seabass</name>
    <name type="synonym">Morone labrax</name>
    <dbReference type="NCBI Taxonomy" id="13489"/>
    <lineage>
        <taxon>Eukaryota</taxon>
        <taxon>Metazoa</taxon>
        <taxon>Chordata</taxon>
        <taxon>Craniata</taxon>
        <taxon>Vertebrata</taxon>
        <taxon>Euteleostomi</taxon>
        <taxon>Actinopterygii</taxon>
        <taxon>Neopterygii</taxon>
        <taxon>Teleostei</taxon>
        <taxon>Neoteleostei</taxon>
        <taxon>Acanthomorphata</taxon>
        <taxon>Eupercaria</taxon>
        <taxon>Moronidae</taxon>
        <taxon>Dicentrarchus</taxon>
    </lineage>
</organism>
<keyword evidence="2" id="KW-0677">Repeat</keyword>
<evidence type="ECO:0000256" key="7">
    <source>
        <dbReference type="SAM" id="MobiDB-lite"/>
    </source>
</evidence>
<feature type="repeat" description="ANK" evidence="5">
    <location>
        <begin position="420"/>
        <end position="452"/>
    </location>
</feature>
<reference evidence="9" key="1">
    <citation type="submission" date="2025-08" db="UniProtKB">
        <authorList>
            <consortium name="Ensembl"/>
        </authorList>
    </citation>
    <scope>IDENTIFICATION</scope>
</reference>
<name>A0A8C4E9B5_DICLA</name>
<feature type="compositionally biased region" description="Basic and acidic residues" evidence="7">
    <location>
        <begin position="627"/>
        <end position="658"/>
    </location>
</feature>
<dbReference type="SUPFAM" id="SSF144232">
    <property type="entry name" value="HIT/MYND zinc finger-like"/>
    <property type="match status" value="1"/>
</dbReference>
<evidence type="ECO:0000256" key="6">
    <source>
        <dbReference type="PROSITE-ProRule" id="PRU00134"/>
    </source>
</evidence>
<dbReference type="InterPro" id="IPR036770">
    <property type="entry name" value="Ankyrin_rpt-contain_sf"/>
</dbReference>
<dbReference type="AlphaFoldDB" id="A0A8C4E9B5"/>
<evidence type="ECO:0000256" key="3">
    <source>
        <dbReference type="ARBA" id="ARBA00022771"/>
    </source>
</evidence>
<accession>A0A8C4E9B5</accession>
<dbReference type="SUPFAM" id="SSF48403">
    <property type="entry name" value="Ankyrin repeat"/>
    <property type="match status" value="2"/>
</dbReference>
<dbReference type="PROSITE" id="PS50297">
    <property type="entry name" value="ANK_REP_REGION"/>
    <property type="match status" value="2"/>
</dbReference>
<dbReference type="PROSITE" id="PS01360">
    <property type="entry name" value="ZF_MYND_1"/>
    <property type="match status" value="1"/>
</dbReference>
<dbReference type="Pfam" id="PF12796">
    <property type="entry name" value="Ank_2"/>
    <property type="match status" value="2"/>
</dbReference>
<dbReference type="GO" id="GO:0008270">
    <property type="term" value="F:zinc ion binding"/>
    <property type="evidence" value="ECO:0007669"/>
    <property type="project" value="UniProtKB-KW"/>
</dbReference>
<dbReference type="PROSITE" id="PS50088">
    <property type="entry name" value="ANK_REPEAT"/>
    <property type="match status" value="2"/>
</dbReference>
<feature type="compositionally biased region" description="Basic and acidic residues" evidence="7">
    <location>
        <begin position="101"/>
        <end position="114"/>
    </location>
</feature>
<proteinExistence type="predicted"/>
<feature type="domain" description="MYND-type" evidence="8">
    <location>
        <begin position="1105"/>
        <end position="1145"/>
    </location>
</feature>
<dbReference type="SMART" id="SM00248">
    <property type="entry name" value="ANK"/>
    <property type="match status" value="5"/>
</dbReference>
<dbReference type="Gene3D" id="6.10.140.2220">
    <property type="match status" value="1"/>
</dbReference>
<gene>
    <name evidence="9" type="primary">ankmy1</name>
</gene>
<dbReference type="Gene3D" id="1.25.40.20">
    <property type="entry name" value="Ankyrin repeat-containing domain"/>
    <property type="match status" value="3"/>
</dbReference>
<feature type="compositionally biased region" description="Polar residues" evidence="7">
    <location>
        <begin position="484"/>
        <end position="525"/>
    </location>
</feature>
<dbReference type="SUPFAM" id="SSF82185">
    <property type="entry name" value="Histone H3 K4-specific methyltransferase SET7/9 N-terminal domain"/>
    <property type="match status" value="1"/>
</dbReference>
<dbReference type="GeneTree" id="ENSGT00460000041630"/>
<dbReference type="Proteomes" id="UP000694389">
    <property type="component" value="Unassembled WGS sequence"/>
</dbReference>
<keyword evidence="10" id="KW-1185">Reference proteome</keyword>
<evidence type="ECO:0000256" key="1">
    <source>
        <dbReference type="ARBA" id="ARBA00022723"/>
    </source>
</evidence>
<feature type="region of interest" description="Disordered" evidence="7">
    <location>
        <begin position="92"/>
        <end position="115"/>
    </location>
</feature>
<dbReference type="InterPro" id="IPR003409">
    <property type="entry name" value="MORN"/>
</dbReference>
<protein>
    <recommendedName>
        <fullName evidence="8">MYND-type domain-containing protein</fullName>
    </recommendedName>
</protein>
<dbReference type="Pfam" id="PF02493">
    <property type="entry name" value="MORN"/>
    <property type="match status" value="4"/>
</dbReference>
<keyword evidence="4" id="KW-0862">Zinc</keyword>
<feature type="region of interest" description="Disordered" evidence="7">
    <location>
        <begin position="483"/>
        <end position="525"/>
    </location>
</feature>